<feature type="compositionally biased region" description="Polar residues" evidence="1">
    <location>
        <begin position="341"/>
        <end position="362"/>
    </location>
</feature>
<feature type="compositionally biased region" description="Basic and acidic residues" evidence="1">
    <location>
        <begin position="206"/>
        <end position="216"/>
    </location>
</feature>
<comment type="caution">
    <text evidence="2">The sequence shown here is derived from an EMBL/GenBank/DDBJ whole genome shotgun (WGS) entry which is preliminary data.</text>
</comment>
<keyword evidence="2" id="KW-0808">Transferase</keyword>
<organism evidence="2 3">
    <name type="scientific">Golovinomyces cichoracearum</name>
    <dbReference type="NCBI Taxonomy" id="62708"/>
    <lineage>
        <taxon>Eukaryota</taxon>
        <taxon>Fungi</taxon>
        <taxon>Dikarya</taxon>
        <taxon>Ascomycota</taxon>
        <taxon>Pezizomycotina</taxon>
        <taxon>Leotiomycetes</taxon>
        <taxon>Erysiphales</taxon>
        <taxon>Erysiphaceae</taxon>
        <taxon>Golovinomyces</taxon>
    </lineage>
</organism>
<feature type="region of interest" description="Disordered" evidence="1">
    <location>
        <begin position="97"/>
        <end position="140"/>
    </location>
</feature>
<evidence type="ECO:0000256" key="1">
    <source>
        <dbReference type="SAM" id="MobiDB-lite"/>
    </source>
</evidence>
<feature type="compositionally biased region" description="Polar residues" evidence="1">
    <location>
        <begin position="190"/>
        <end position="201"/>
    </location>
</feature>
<gene>
    <name evidence="2" type="ORF">GcC1_142006</name>
</gene>
<name>A0A420HZX8_9PEZI</name>
<feature type="region of interest" description="Disordered" evidence="1">
    <location>
        <begin position="190"/>
        <end position="218"/>
    </location>
</feature>
<feature type="region of interest" description="Disordered" evidence="1">
    <location>
        <begin position="1"/>
        <end position="22"/>
    </location>
</feature>
<feature type="compositionally biased region" description="Polar residues" evidence="1">
    <location>
        <begin position="1"/>
        <end position="12"/>
    </location>
</feature>
<feature type="region of interest" description="Disordered" evidence="1">
    <location>
        <begin position="341"/>
        <end position="385"/>
    </location>
</feature>
<feature type="region of interest" description="Disordered" evidence="1">
    <location>
        <begin position="673"/>
        <end position="694"/>
    </location>
</feature>
<feature type="compositionally biased region" description="Low complexity" evidence="1">
    <location>
        <begin position="363"/>
        <end position="383"/>
    </location>
</feature>
<dbReference type="GO" id="GO:0008168">
    <property type="term" value="F:methyltransferase activity"/>
    <property type="evidence" value="ECO:0007669"/>
    <property type="project" value="UniProtKB-KW"/>
</dbReference>
<evidence type="ECO:0000313" key="3">
    <source>
        <dbReference type="Proteomes" id="UP000285405"/>
    </source>
</evidence>
<sequence length="745" mass="83811">MSLLNKHSSYRQQRPAVDENASSLDQGLNSIHLENSKTTPESESSYDHQLQVDSLRLRISVSRLNSVLYSWPNTLKALHSSVLSLDDFRKLQLQSQHSLRRLQSPPTEPKKTKGFFGRIRTSSGRPSASEAKPCPPSLPCSITTNTTTATAMDSPKPAWHAERPQIERELTYPRLLHQPPKHEITQADLSTCSENDNSPTAAQRPDLSHRHTDPQSDPHFLARNAAAEEPRHRPHLIRDSILHPFLKVSGRHYTHSHVDTHQYTRGTVKSDLHWHHSSRSVSHIPFLTPPDQCLLDKNNSCNISSQQQHLDHLNSLLPPESQHMAPPTGSITSRRIADTKVSLQPQQETRDNLSPSYNRNQFSTHQTSSSVPSPSIPPSQTQSYRATTQRDLYNNSQNEQGQNMSTVPTAERDINDNYKELVTKYKKVKGLYFEKTAQVEQLQNTLANQRLSQSRTSLDDSEYMTRFQRLEGAVTNLAFNIRKDWKTVPGWISQNVNHDAIKIGKQEMTAVGRAVITKILVDDIFDQIFHPGLPSELSRNLKVIEKNIRRLSPVCSNREESEEITARVVQWRLTTLDGLKDVLASSECEENKKYFIQISTDKMTASLASFLQEPNPPGIENSARMIVELAVSIASNLPLESREISIIHPMPGSVFQSSIMKVENPIPTLLETAVDPDDNESTHSGEKDENCKDMKGQGNMQALMGGNSNIKNGEDGSSKVRFSGFVGIEVRERQVLCKAPVWTTF</sequence>
<reference evidence="2 3" key="1">
    <citation type="journal article" date="2018" name="BMC Genomics">
        <title>Comparative genome analyses reveal sequence features reflecting distinct modes of host-adaptation between dicot and monocot powdery mildew.</title>
        <authorList>
            <person name="Wu Y."/>
            <person name="Ma X."/>
            <person name="Pan Z."/>
            <person name="Kale S.D."/>
            <person name="Song Y."/>
            <person name="King H."/>
            <person name="Zhang Q."/>
            <person name="Presley C."/>
            <person name="Deng X."/>
            <person name="Wei C.I."/>
            <person name="Xiao S."/>
        </authorList>
    </citation>
    <scope>NUCLEOTIDE SEQUENCE [LARGE SCALE GENOMIC DNA]</scope>
    <source>
        <strain evidence="2">UCSC1</strain>
    </source>
</reference>
<protein>
    <submittedName>
        <fullName evidence="2">Putative s-adenosylmethionine-dependent methyltransferase-like protein</fullName>
    </submittedName>
</protein>
<dbReference type="OrthoDB" id="4155914at2759"/>
<dbReference type="Proteomes" id="UP000285405">
    <property type="component" value="Unassembled WGS sequence"/>
</dbReference>
<dbReference type="EMBL" id="MCBR01014292">
    <property type="protein sequence ID" value="RKF62971.1"/>
    <property type="molecule type" value="Genomic_DNA"/>
</dbReference>
<evidence type="ECO:0000313" key="2">
    <source>
        <dbReference type="EMBL" id="RKF62971.1"/>
    </source>
</evidence>
<keyword evidence="2" id="KW-0489">Methyltransferase</keyword>
<accession>A0A420HZX8</accession>
<dbReference type="AlphaFoldDB" id="A0A420HZX8"/>
<feature type="compositionally biased region" description="Basic and acidic residues" evidence="1">
    <location>
        <begin position="680"/>
        <end position="694"/>
    </location>
</feature>
<proteinExistence type="predicted"/>
<dbReference type="GO" id="GO:0032259">
    <property type="term" value="P:methylation"/>
    <property type="evidence" value="ECO:0007669"/>
    <property type="project" value="UniProtKB-KW"/>
</dbReference>